<feature type="compositionally biased region" description="Basic and acidic residues" evidence="1">
    <location>
        <begin position="12"/>
        <end position="33"/>
    </location>
</feature>
<proteinExistence type="predicted"/>
<feature type="non-terminal residue" evidence="2">
    <location>
        <position position="84"/>
    </location>
</feature>
<evidence type="ECO:0000313" key="3">
    <source>
        <dbReference type="Proteomes" id="UP001211907"/>
    </source>
</evidence>
<evidence type="ECO:0000313" key="2">
    <source>
        <dbReference type="EMBL" id="KAJ3079921.1"/>
    </source>
</evidence>
<dbReference type="AlphaFoldDB" id="A0AAD5X9W4"/>
<feature type="compositionally biased region" description="Basic and acidic residues" evidence="1">
    <location>
        <begin position="75"/>
        <end position="84"/>
    </location>
</feature>
<dbReference type="Proteomes" id="UP001211907">
    <property type="component" value="Unassembled WGS sequence"/>
</dbReference>
<feature type="region of interest" description="Disordered" evidence="1">
    <location>
        <begin position="1"/>
        <end position="84"/>
    </location>
</feature>
<accession>A0AAD5X9W4</accession>
<sequence length="84" mass="9030">MLSNFLSRRKSVKLEKTKSKGAKEKEAAADLRADSGTPQPGEGGNTTSPRRSSVISAMNFRSPSRGSLRHSTATLERDTPLSPT</sequence>
<feature type="compositionally biased region" description="Polar residues" evidence="1">
    <location>
        <begin position="45"/>
        <end position="74"/>
    </location>
</feature>
<evidence type="ECO:0000256" key="1">
    <source>
        <dbReference type="SAM" id="MobiDB-lite"/>
    </source>
</evidence>
<organism evidence="2 3">
    <name type="scientific">Physocladia obscura</name>
    <dbReference type="NCBI Taxonomy" id="109957"/>
    <lineage>
        <taxon>Eukaryota</taxon>
        <taxon>Fungi</taxon>
        <taxon>Fungi incertae sedis</taxon>
        <taxon>Chytridiomycota</taxon>
        <taxon>Chytridiomycota incertae sedis</taxon>
        <taxon>Chytridiomycetes</taxon>
        <taxon>Chytridiales</taxon>
        <taxon>Chytriomycetaceae</taxon>
        <taxon>Physocladia</taxon>
    </lineage>
</organism>
<name>A0AAD5X9W4_9FUNG</name>
<reference evidence="2" key="1">
    <citation type="submission" date="2020-05" db="EMBL/GenBank/DDBJ databases">
        <title>Phylogenomic resolution of chytrid fungi.</title>
        <authorList>
            <person name="Stajich J.E."/>
            <person name="Amses K."/>
            <person name="Simmons R."/>
            <person name="Seto K."/>
            <person name="Myers J."/>
            <person name="Bonds A."/>
            <person name="Quandt C.A."/>
            <person name="Barry K."/>
            <person name="Liu P."/>
            <person name="Grigoriev I."/>
            <person name="Longcore J.E."/>
            <person name="James T.Y."/>
        </authorList>
    </citation>
    <scope>NUCLEOTIDE SEQUENCE</scope>
    <source>
        <strain evidence="2">JEL0513</strain>
    </source>
</reference>
<protein>
    <submittedName>
        <fullName evidence="2">Uncharacterized protein</fullName>
    </submittedName>
</protein>
<dbReference type="EMBL" id="JADGJH010005617">
    <property type="protein sequence ID" value="KAJ3079921.1"/>
    <property type="molecule type" value="Genomic_DNA"/>
</dbReference>
<comment type="caution">
    <text evidence="2">The sequence shown here is derived from an EMBL/GenBank/DDBJ whole genome shotgun (WGS) entry which is preliminary data.</text>
</comment>
<keyword evidence="3" id="KW-1185">Reference proteome</keyword>
<gene>
    <name evidence="2" type="ORF">HK100_010284</name>
</gene>